<keyword evidence="7 14" id="KW-0472">Membrane</keyword>
<comment type="function">
    <text evidence="10">Probable mannan synthase which consists of a 4-beta-mannosyltransferase activity on mannan using GDP-mannose. The beta-1,4-mannan product is the backbone for galactomannan synthesis by galactomannan galactosyltransferase. Galactomannan is a noncellulosic polysaccharides of plant cell wall.</text>
</comment>
<feature type="transmembrane region" description="Helical" evidence="14">
    <location>
        <begin position="377"/>
        <end position="397"/>
    </location>
</feature>
<evidence type="ECO:0000256" key="12">
    <source>
        <dbReference type="ARBA" id="ARBA00066505"/>
    </source>
</evidence>
<evidence type="ECO:0000256" key="14">
    <source>
        <dbReference type="SAM" id="Phobius"/>
    </source>
</evidence>
<dbReference type="Pfam" id="PF13632">
    <property type="entry name" value="Glyco_trans_2_3"/>
    <property type="match status" value="1"/>
</dbReference>
<comment type="similarity">
    <text evidence="11">Belongs to the glycosyltransferase 2 family. Plant cellulose synthase-like A subfamily.</text>
</comment>
<evidence type="ECO:0000259" key="15">
    <source>
        <dbReference type="Pfam" id="PF13632"/>
    </source>
</evidence>
<keyword evidence="6" id="KW-0333">Golgi apparatus</keyword>
<keyword evidence="8" id="KW-0961">Cell wall biogenesis/degradation</keyword>
<evidence type="ECO:0000256" key="11">
    <source>
        <dbReference type="ARBA" id="ARBA00060879"/>
    </source>
</evidence>
<dbReference type="EMBL" id="OU466863">
    <property type="protein sequence ID" value="CAH2079217.1"/>
    <property type="molecule type" value="Genomic_DNA"/>
</dbReference>
<dbReference type="EC" id="2.4.1.32" evidence="12"/>
<evidence type="ECO:0000256" key="2">
    <source>
        <dbReference type="ARBA" id="ARBA00022676"/>
    </source>
</evidence>
<dbReference type="PANTHER" id="PTHR32044:SF66">
    <property type="entry name" value="GLUCOMANNAN 4-BETA-MANNOSYLTRANSFERASE 15-RELATED"/>
    <property type="match status" value="1"/>
</dbReference>
<evidence type="ECO:0000256" key="7">
    <source>
        <dbReference type="ARBA" id="ARBA00023136"/>
    </source>
</evidence>
<evidence type="ECO:0000256" key="3">
    <source>
        <dbReference type="ARBA" id="ARBA00022679"/>
    </source>
</evidence>
<comment type="catalytic activity">
    <reaction evidence="9">
        <text>GDP-mannose + (glucomannan)n = GDP + (glucomannan)n+1.</text>
        <dbReference type="EC" id="2.4.1.32"/>
    </reaction>
</comment>
<evidence type="ECO:0000313" key="16">
    <source>
        <dbReference type="EMBL" id="CAH2079217.1"/>
    </source>
</evidence>
<evidence type="ECO:0000256" key="5">
    <source>
        <dbReference type="ARBA" id="ARBA00022989"/>
    </source>
</evidence>
<evidence type="ECO:0000256" key="10">
    <source>
        <dbReference type="ARBA" id="ARBA00056537"/>
    </source>
</evidence>
<name>A0AAU9T7J0_THLAR</name>
<dbReference type="GO" id="GO:0047259">
    <property type="term" value="F:glucomannan 4-beta-mannosyltransferase activity"/>
    <property type="evidence" value="ECO:0007669"/>
    <property type="project" value="UniProtKB-EC"/>
</dbReference>
<evidence type="ECO:0000256" key="13">
    <source>
        <dbReference type="ARBA" id="ARBA00076024"/>
    </source>
</evidence>
<keyword evidence="3" id="KW-0808">Transferase</keyword>
<dbReference type="SUPFAM" id="SSF53448">
    <property type="entry name" value="Nucleotide-diphospho-sugar transferases"/>
    <property type="match status" value="1"/>
</dbReference>
<dbReference type="GO" id="GO:0051753">
    <property type="term" value="F:mannan synthase activity"/>
    <property type="evidence" value="ECO:0007669"/>
    <property type="project" value="TreeGrafter"/>
</dbReference>
<evidence type="ECO:0000313" key="17">
    <source>
        <dbReference type="Proteomes" id="UP000836841"/>
    </source>
</evidence>
<dbReference type="PANTHER" id="PTHR32044">
    <property type="entry name" value="GLUCOMANNAN 4-BETA-MANNOSYLTRANSFERASE 9"/>
    <property type="match status" value="1"/>
</dbReference>
<dbReference type="FunFam" id="3.90.550.10:FF:000057">
    <property type="entry name" value="Glycosyltransferase-like protein, family 2"/>
    <property type="match status" value="1"/>
</dbReference>
<dbReference type="GO" id="GO:0071555">
    <property type="term" value="P:cell wall organization"/>
    <property type="evidence" value="ECO:0007669"/>
    <property type="project" value="UniProtKB-KW"/>
</dbReference>
<dbReference type="InterPro" id="IPR001173">
    <property type="entry name" value="Glyco_trans_2-like"/>
</dbReference>
<feature type="domain" description="Glycosyltransferase 2-like" evidence="15">
    <location>
        <begin position="45"/>
        <end position="249"/>
    </location>
</feature>
<dbReference type="Proteomes" id="UP000836841">
    <property type="component" value="Chromosome 7"/>
</dbReference>
<dbReference type="AlphaFoldDB" id="A0AAU9T7J0"/>
<proteinExistence type="inferred from homology"/>
<evidence type="ECO:0000256" key="1">
    <source>
        <dbReference type="ARBA" id="ARBA00004653"/>
    </source>
</evidence>
<evidence type="ECO:0000256" key="9">
    <source>
        <dbReference type="ARBA" id="ARBA00051800"/>
    </source>
</evidence>
<evidence type="ECO:0000256" key="6">
    <source>
        <dbReference type="ARBA" id="ARBA00023034"/>
    </source>
</evidence>
<evidence type="ECO:0000256" key="4">
    <source>
        <dbReference type="ARBA" id="ARBA00022692"/>
    </source>
</evidence>
<keyword evidence="17" id="KW-1185">Reference proteome</keyword>
<organism evidence="16 17">
    <name type="scientific">Thlaspi arvense</name>
    <name type="common">Field penny-cress</name>
    <dbReference type="NCBI Taxonomy" id="13288"/>
    <lineage>
        <taxon>Eukaryota</taxon>
        <taxon>Viridiplantae</taxon>
        <taxon>Streptophyta</taxon>
        <taxon>Embryophyta</taxon>
        <taxon>Tracheophyta</taxon>
        <taxon>Spermatophyta</taxon>
        <taxon>Magnoliopsida</taxon>
        <taxon>eudicotyledons</taxon>
        <taxon>Gunneridae</taxon>
        <taxon>Pentapetalae</taxon>
        <taxon>rosids</taxon>
        <taxon>malvids</taxon>
        <taxon>Brassicales</taxon>
        <taxon>Brassicaceae</taxon>
        <taxon>Thlaspideae</taxon>
        <taxon>Thlaspi</taxon>
    </lineage>
</organism>
<keyword evidence="2" id="KW-0328">Glycosyltransferase</keyword>
<dbReference type="InterPro" id="IPR029044">
    <property type="entry name" value="Nucleotide-diphossugar_trans"/>
</dbReference>
<dbReference type="Gene3D" id="3.90.550.10">
    <property type="entry name" value="Spore Coat Polysaccharide Biosynthesis Protein SpsA, Chain A"/>
    <property type="match status" value="1"/>
</dbReference>
<keyword evidence="4 14" id="KW-0812">Transmembrane</keyword>
<sequence length="399" mass="46734">MDCAKWASKDINIKYERRDNRNGYKAGALKHGMMHNDIKQCNYLAIFDADFQPEPDYLQRTIPFLIHNPELALVQARWRFVNVNTCLLTRMQEMSLNYHFMAEQQSGSTRHAFFGFNGTAGVWRIAAMEEAGGWKDRTTVEDMDLAVRVGLLGWKFVFINELSMQCVQSFSQNVKSELPSQFKAFRFQQHRWSCGPANLFRKMTMEIIHNKRVKIWKKVYVIYSFFFLRKIIVHFFTFFFYCVILPTSVFLPEVKIFELVNYIRSFYHHHLKCHCQSKVIVCTHAHRSFYLVVFWVIFENVMAMHGTKGTFIGLFEGGRVNEWVVTKKSGEALKTELLPESRKPRYGFFERVNPKEMIMGIYILCCAYYDFAFGNAFLYVYLCMQATAFLISGVGFVGT</sequence>
<protein>
    <recommendedName>
        <fullName evidence="12">glucomannan 4-beta-mannosyltransferase</fullName>
        <ecNumber evidence="12">2.4.1.32</ecNumber>
    </recommendedName>
    <alternativeName>
        <fullName evidence="13">Glucomannan synthase</fullName>
    </alternativeName>
</protein>
<comment type="subcellular location">
    <subcellularLocation>
        <location evidence="1">Golgi apparatus membrane</location>
        <topology evidence="1">Multi-pass membrane protein</topology>
    </subcellularLocation>
</comment>
<evidence type="ECO:0000256" key="8">
    <source>
        <dbReference type="ARBA" id="ARBA00023316"/>
    </source>
</evidence>
<accession>A0AAU9T7J0</accession>
<keyword evidence="5 14" id="KW-1133">Transmembrane helix</keyword>
<gene>
    <name evidence="16" type="ORF">TAV2_LOCUS23482</name>
</gene>
<dbReference type="GO" id="GO:0000139">
    <property type="term" value="C:Golgi membrane"/>
    <property type="evidence" value="ECO:0007669"/>
    <property type="project" value="UniProtKB-SubCell"/>
</dbReference>
<reference evidence="16 17" key="1">
    <citation type="submission" date="2022-03" db="EMBL/GenBank/DDBJ databases">
        <authorList>
            <person name="Nunn A."/>
            <person name="Chopra R."/>
            <person name="Nunn A."/>
            <person name="Contreras Garrido A."/>
        </authorList>
    </citation>
    <scope>NUCLEOTIDE SEQUENCE [LARGE SCALE GENOMIC DNA]</scope>
</reference>